<reference evidence="1 2" key="1">
    <citation type="submission" date="2015-10" db="EMBL/GenBank/DDBJ databases">
        <title>Genome analyses suggest a sexual origin of heterokaryosis in a supposedly ancient asexual fungus.</title>
        <authorList>
            <person name="Ropars J."/>
            <person name="Sedzielewska K."/>
            <person name="Noel J."/>
            <person name="Charron P."/>
            <person name="Farinelli L."/>
            <person name="Marton T."/>
            <person name="Kruger M."/>
            <person name="Pelin A."/>
            <person name="Brachmann A."/>
            <person name="Corradi N."/>
        </authorList>
    </citation>
    <scope>NUCLEOTIDE SEQUENCE [LARGE SCALE GENOMIC DNA]</scope>
    <source>
        <strain evidence="1 2">A4</strain>
    </source>
</reference>
<gene>
    <name evidence="1" type="ORF">RhiirA4_481456</name>
</gene>
<dbReference type="AlphaFoldDB" id="A0A2I1HJG3"/>
<name>A0A2I1HJG3_9GLOM</name>
<keyword evidence="2" id="KW-1185">Reference proteome</keyword>
<evidence type="ECO:0000313" key="1">
    <source>
        <dbReference type="EMBL" id="PKY59028.1"/>
    </source>
</evidence>
<evidence type="ECO:0000313" key="2">
    <source>
        <dbReference type="Proteomes" id="UP000234323"/>
    </source>
</evidence>
<sequence length="54" mass="6406">MNISELEDDIKEIYFITKQMTIKTIIHLLTPIEYLLTNNKKVKLSINNMQLKIL</sequence>
<dbReference type="Proteomes" id="UP000234323">
    <property type="component" value="Unassembled WGS sequence"/>
</dbReference>
<organism evidence="1 2">
    <name type="scientific">Rhizophagus irregularis</name>
    <dbReference type="NCBI Taxonomy" id="588596"/>
    <lineage>
        <taxon>Eukaryota</taxon>
        <taxon>Fungi</taxon>
        <taxon>Fungi incertae sedis</taxon>
        <taxon>Mucoromycota</taxon>
        <taxon>Glomeromycotina</taxon>
        <taxon>Glomeromycetes</taxon>
        <taxon>Glomerales</taxon>
        <taxon>Glomeraceae</taxon>
        <taxon>Rhizophagus</taxon>
    </lineage>
</organism>
<accession>A0A2I1HJG3</accession>
<protein>
    <submittedName>
        <fullName evidence="1">Uncharacterized protein</fullName>
    </submittedName>
</protein>
<comment type="caution">
    <text evidence="1">The sequence shown here is derived from an EMBL/GenBank/DDBJ whole genome shotgun (WGS) entry which is preliminary data.</text>
</comment>
<proteinExistence type="predicted"/>
<dbReference type="EMBL" id="LLXI01003326">
    <property type="protein sequence ID" value="PKY59028.1"/>
    <property type="molecule type" value="Genomic_DNA"/>
</dbReference>